<evidence type="ECO:0000313" key="2">
    <source>
        <dbReference type="EMBL" id="RXK60023.1"/>
    </source>
</evidence>
<proteinExistence type="predicted"/>
<dbReference type="OrthoDB" id="893991at2"/>
<dbReference type="EMBL" id="SDHW01000003">
    <property type="protein sequence ID" value="RXK60023.1"/>
    <property type="molecule type" value="Genomic_DNA"/>
</dbReference>
<name>A0A4Q1CI32_9BACT</name>
<gene>
    <name evidence="2" type="ORF">ESA94_13325</name>
</gene>
<comment type="caution">
    <text evidence="2">The sequence shown here is derived from an EMBL/GenBank/DDBJ whole genome shotgun (WGS) entry which is preliminary data.</text>
</comment>
<sequence>MGTQGQTQPNDTGKLVALAGNLKDLPLEDVLRQVYTHLLSENDDKRDRIEDLIDQLQKMEQQLLDEQKEKEEAEKQLKDEIRRQEGSKQLINKLLEDIRRYQNDIEWYKRTYEKRSLLGTLREKLFRK</sequence>
<feature type="coiled-coil region" evidence="1">
    <location>
        <begin position="39"/>
        <end position="111"/>
    </location>
</feature>
<keyword evidence="3" id="KW-1185">Reference proteome</keyword>
<keyword evidence="1" id="KW-0175">Coiled coil</keyword>
<evidence type="ECO:0000313" key="3">
    <source>
        <dbReference type="Proteomes" id="UP000290204"/>
    </source>
</evidence>
<organism evidence="2 3">
    <name type="scientific">Lacibacter luteus</name>
    <dbReference type="NCBI Taxonomy" id="2508719"/>
    <lineage>
        <taxon>Bacteria</taxon>
        <taxon>Pseudomonadati</taxon>
        <taxon>Bacteroidota</taxon>
        <taxon>Chitinophagia</taxon>
        <taxon>Chitinophagales</taxon>
        <taxon>Chitinophagaceae</taxon>
        <taxon>Lacibacter</taxon>
    </lineage>
</organism>
<accession>A0A4Q1CI32</accession>
<evidence type="ECO:0000256" key="1">
    <source>
        <dbReference type="SAM" id="Coils"/>
    </source>
</evidence>
<protein>
    <submittedName>
        <fullName evidence="2">Uncharacterized protein</fullName>
    </submittedName>
</protein>
<dbReference type="RefSeq" id="WP_129131397.1">
    <property type="nucleotide sequence ID" value="NZ_SDHW01000003.1"/>
</dbReference>
<dbReference type="Proteomes" id="UP000290204">
    <property type="component" value="Unassembled WGS sequence"/>
</dbReference>
<reference evidence="2 3" key="1">
    <citation type="submission" date="2019-01" db="EMBL/GenBank/DDBJ databases">
        <title>Lacibacter sp. strain TTM-7.</title>
        <authorList>
            <person name="Chen W.-M."/>
        </authorList>
    </citation>
    <scope>NUCLEOTIDE SEQUENCE [LARGE SCALE GENOMIC DNA]</scope>
    <source>
        <strain evidence="2 3">TTM-7</strain>
    </source>
</reference>
<dbReference type="AlphaFoldDB" id="A0A4Q1CI32"/>